<accession>A0ACB8FY02</accession>
<sequence>MADVPKDQKYLVQKKRGRQSRPQKNLTMAAVPKNHVQQKRRQKNLAKQSKLAYASRRNICLFRLPKGRTLQNCLLMSWCFNQQMLDNVFSLHMAKYLLGSFGAIGYRQMTMQTSVRRQHCTYVHLDFLKATIKALDKRPTKRKGTPVAKTAKLRRGYSNENLYRLAKPSTSIDECTSPSGADAMSLDAAESFPSISPAPAEALQPTLS</sequence>
<proteinExistence type="predicted"/>
<evidence type="ECO:0000313" key="1">
    <source>
        <dbReference type="EMBL" id="KAH8012201.1"/>
    </source>
</evidence>
<comment type="caution">
    <text evidence="1">The sequence shown here is derived from an EMBL/GenBank/DDBJ whole genome shotgun (WGS) entry which is preliminary data.</text>
</comment>
<protein>
    <submittedName>
        <fullName evidence="1">Uncharacterized protein</fullName>
    </submittedName>
</protein>
<reference evidence="1" key="1">
    <citation type="submission" date="2021-08" db="EMBL/GenBank/DDBJ databases">
        <title>The first chromosome-level gecko genome reveals the dynamic sex chromosomes of Neotropical dwarf geckos (Sphaerodactylidae: Sphaerodactylus).</title>
        <authorList>
            <person name="Pinto B.J."/>
            <person name="Keating S.E."/>
            <person name="Gamble T."/>
        </authorList>
    </citation>
    <scope>NUCLEOTIDE SEQUENCE</scope>
    <source>
        <strain evidence="1">TG3544</strain>
    </source>
</reference>
<dbReference type="Proteomes" id="UP000827872">
    <property type="component" value="Linkage Group LG13"/>
</dbReference>
<organism evidence="1 2">
    <name type="scientific">Sphaerodactylus townsendi</name>
    <dbReference type="NCBI Taxonomy" id="933632"/>
    <lineage>
        <taxon>Eukaryota</taxon>
        <taxon>Metazoa</taxon>
        <taxon>Chordata</taxon>
        <taxon>Craniata</taxon>
        <taxon>Vertebrata</taxon>
        <taxon>Euteleostomi</taxon>
        <taxon>Lepidosauria</taxon>
        <taxon>Squamata</taxon>
        <taxon>Bifurcata</taxon>
        <taxon>Gekkota</taxon>
        <taxon>Sphaerodactylidae</taxon>
        <taxon>Sphaerodactylus</taxon>
    </lineage>
</organism>
<name>A0ACB8FY02_9SAUR</name>
<gene>
    <name evidence="1" type="ORF">K3G42_015372</name>
</gene>
<dbReference type="EMBL" id="CM037626">
    <property type="protein sequence ID" value="KAH8012201.1"/>
    <property type="molecule type" value="Genomic_DNA"/>
</dbReference>
<evidence type="ECO:0000313" key="2">
    <source>
        <dbReference type="Proteomes" id="UP000827872"/>
    </source>
</evidence>
<keyword evidence="2" id="KW-1185">Reference proteome</keyword>